<geneLocation type="plasmid" evidence="1 2">
    <name>pCBJ</name>
</geneLocation>
<reference evidence="1 2" key="1">
    <citation type="journal article" date="2015" name="Infect. Genet. Evol.">
        <title>Genomic sequences of six botulinum neurotoxin-producing strains representing three clostridial species illustrate the mobility and diversity of botulinum neurotoxin genes.</title>
        <authorList>
            <person name="Smith T.J."/>
            <person name="Hill K.K."/>
            <person name="Xie G."/>
            <person name="Foley B.T."/>
            <person name="Williamson C.H."/>
            <person name="Foster J.T."/>
            <person name="Johnson S.L."/>
            <person name="Chertkov O."/>
            <person name="Teshima H."/>
            <person name="Gibbons H.S."/>
            <person name="Johnsky L.A."/>
            <person name="Karavis M.A."/>
            <person name="Smith L.A."/>
        </authorList>
    </citation>
    <scope>NUCLEOTIDE SEQUENCE [LARGE SCALE GENOMIC DNA]</scope>
    <source>
        <strain evidence="1">Sullivan</strain>
        <plasmid evidence="2">Plasmid pCBJ</plasmid>
    </source>
</reference>
<evidence type="ECO:0000313" key="1">
    <source>
        <dbReference type="EMBL" id="AIY85200.1"/>
    </source>
</evidence>
<keyword evidence="1" id="KW-0614">Plasmid</keyword>
<gene>
    <name evidence="1" type="ORF">U729_3158</name>
</gene>
<name>A0A0A7G2B9_9CLOT</name>
<protein>
    <submittedName>
        <fullName evidence="1">Uncharacterized protein</fullName>
    </submittedName>
</protein>
<evidence type="ECO:0000313" key="2">
    <source>
        <dbReference type="Proteomes" id="UP000030635"/>
    </source>
</evidence>
<keyword evidence="2" id="KW-1185">Reference proteome</keyword>
<dbReference type="EMBL" id="CP006906">
    <property type="protein sequence ID" value="AIY85200.1"/>
    <property type="molecule type" value="Genomic_DNA"/>
</dbReference>
<dbReference type="KEGG" id="cbv:U729_3158"/>
<dbReference type="Proteomes" id="UP000030635">
    <property type="component" value="Plasmid pCBJ"/>
</dbReference>
<accession>A0A0A7G2B9</accession>
<dbReference type="AlphaFoldDB" id="A0A0A7G2B9"/>
<dbReference type="RefSeq" id="WP_052139636.1">
    <property type="nucleotide sequence ID" value="NZ_CP006906.1"/>
</dbReference>
<organism evidence="1 2">
    <name type="scientific">Clostridium baratii str. Sullivan</name>
    <dbReference type="NCBI Taxonomy" id="1415775"/>
    <lineage>
        <taxon>Bacteria</taxon>
        <taxon>Bacillati</taxon>
        <taxon>Bacillota</taxon>
        <taxon>Clostridia</taxon>
        <taxon>Eubacteriales</taxon>
        <taxon>Clostridiaceae</taxon>
        <taxon>Clostridium</taxon>
    </lineage>
</organism>
<proteinExistence type="predicted"/>
<sequence>MSNIEMQKIGDLKEIHEKPLFSSYEKRRITEDMLLDKSVGRTNLDIFSEEEKFYTCLQYDPCPICRKCLNKASNLYVRCQNCAIPICAHSHDVKEKMIKRKNFEIKLPDRDLENIEKFIEGSKIKNGLL</sequence>
<dbReference type="OrthoDB" id="9996255at2"/>
<dbReference type="HOGENOM" id="CLU_1944959_0_0_9"/>